<keyword evidence="4 8" id="KW-0812">Transmembrane</keyword>
<dbReference type="EMBL" id="SMKZ01000046">
    <property type="protein sequence ID" value="TDE00756.1"/>
    <property type="molecule type" value="Genomic_DNA"/>
</dbReference>
<evidence type="ECO:0000313" key="10">
    <source>
        <dbReference type="Proteomes" id="UP000294739"/>
    </source>
</evidence>
<dbReference type="InterPro" id="IPR049829">
    <property type="entry name" value="MptA/B-like"/>
</dbReference>
<feature type="transmembrane region" description="Helical" evidence="8">
    <location>
        <begin position="59"/>
        <end position="80"/>
    </location>
</feature>
<dbReference type="FunCoup" id="A0A4R5CLE9">
    <property type="interactions" value="4"/>
</dbReference>
<feature type="transmembrane region" description="Helical" evidence="8">
    <location>
        <begin position="252"/>
        <end position="278"/>
    </location>
</feature>
<feature type="transmembrane region" description="Helical" evidence="8">
    <location>
        <begin position="359"/>
        <end position="377"/>
    </location>
</feature>
<evidence type="ECO:0000256" key="4">
    <source>
        <dbReference type="ARBA" id="ARBA00022692"/>
    </source>
</evidence>
<evidence type="ECO:0000313" key="9">
    <source>
        <dbReference type="EMBL" id="TDE00756.1"/>
    </source>
</evidence>
<gene>
    <name evidence="9" type="ORF">E1269_24440</name>
</gene>
<protein>
    <recommendedName>
        <fullName evidence="11">DUF2029 domain-containing protein</fullName>
    </recommendedName>
</protein>
<organism evidence="9 10">
    <name type="scientific">Jiangella asiatica</name>
    <dbReference type="NCBI Taxonomy" id="2530372"/>
    <lineage>
        <taxon>Bacteria</taxon>
        <taxon>Bacillati</taxon>
        <taxon>Actinomycetota</taxon>
        <taxon>Actinomycetes</taxon>
        <taxon>Jiangellales</taxon>
        <taxon>Jiangellaceae</taxon>
        <taxon>Jiangella</taxon>
    </lineage>
</organism>
<dbReference type="GO" id="GO:0016758">
    <property type="term" value="F:hexosyltransferase activity"/>
    <property type="evidence" value="ECO:0007669"/>
    <property type="project" value="InterPro"/>
</dbReference>
<feature type="transmembrane region" description="Helical" evidence="8">
    <location>
        <begin position="417"/>
        <end position="443"/>
    </location>
</feature>
<dbReference type="InParanoid" id="A0A4R5CLE9"/>
<dbReference type="NCBIfam" id="NF038066">
    <property type="entry name" value="MptB"/>
    <property type="match status" value="1"/>
</dbReference>
<accession>A0A4R5CLE9</accession>
<feature type="transmembrane region" description="Helical" evidence="8">
    <location>
        <begin position="290"/>
        <end position="310"/>
    </location>
</feature>
<comment type="similarity">
    <text evidence="7">Belongs to the MptA/B family.</text>
</comment>
<proteinExistence type="inferred from homology"/>
<comment type="caution">
    <text evidence="9">The sequence shown here is derived from an EMBL/GenBank/DDBJ whole genome shotgun (WGS) entry which is preliminary data.</text>
</comment>
<evidence type="ECO:0000256" key="5">
    <source>
        <dbReference type="ARBA" id="ARBA00022989"/>
    </source>
</evidence>
<feature type="transmembrane region" description="Helical" evidence="8">
    <location>
        <begin position="92"/>
        <end position="111"/>
    </location>
</feature>
<dbReference type="GO" id="GO:0005886">
    <property type="term" value="C:plasma membrane"/>
    <property type="evidence" value="ECO:0007669"/>
    <property type="project" value="UniProtKB-SubCell"/>
</dbReference>
<keyword evidence="3" id="KW-0808">Transferase</keyword>
<evidence type="ECO:0008006" key="11">
    <source>
        <dbReference type="Google" id="ProtNLM"/>
    </source>
</evidence>
<keyword evidence="6 8" id="KW-0472">Membrane</keyword>
<name>A0A4R5CLE9_9ACTN</name>
<feature type="transmembrane region" description="Helical" evidence="8">
    <location>
        <begin position="179"/>
        <end position="201"/>
    </location>
</feature>
<comment type="subcellular location">
    <subcellularLocation>
        <location evidence="1">Membrane</location>
        <topology evidence="1">Multi-pass membrane protein</topology>
    </subcellularLocation>
</comment>
<dbReference type="AlphaFoldDB" id="A0A4R5CLE9"/>
<keyword evidence="5 8" id="KW-1133">Transmembrane helix</keyword>
<evidence type="ECO:0000256" key="7">
    <source>
        <dbReference type="ARBA" id="ARBA00043987"/>
    </source>
</evidence>
<feature type="transmembrane region" description="Helical" evidence="8">
    <location>
        <begin position="455"/>
        <end position="473"/>
    </location>
</feature>
<evidence type="ECO:0000256" key="8">
    <source>
        <dbReference type="SAM" id="Phobius"/>
    </source>
</evidence>
<evidence type="ECO:0000256" key="2">
    <source>
        <dbReference type="ARBA" id="ARBA00022676"/>
    </source>
</evidence>
<evidence type="ECO:0000256" key="3">
    <source>
        <dbReference type="ARBA" id="ARBA00022679"/>
    </source>
</evidence>
<evidence type="ECO:0000256" key="1">
    <source>
        <dbReference type="ARBA" id="ARBA00004141"/>
    </source>
</evidence>
<dbReference type="Pfam" id="PF26314">
    <property type="entry name" value="MptA_B_family"/>
    <property type="match status" value="1"/>
</dbReference>
<dbReference type="Proteomes" id="UP000294739">
    <property type="component" value="Unassembled WGS sequence"/>
</dbReference>
<sequence>MFISARVARVRAAPLTVVVAGAVASLTVAVTVTRAGPIQGVTLPDGPLGLWRADNDGRGGWSVAALVAIAALTAAFVRLYLLTRSGAAGTRFVAGAAAVWTAPMLLVQPLLSLDAYSYLAQGHMAALGIDPYAGGPIVFGPGPLLDAVAPIWRTTPAPYGPLSLELLARLAEVAGTDQVQFVLLLRALAVAGVVAGVFAAARLARPEWRATTVALVAANPITILHGVGGAHLDVLVGALAAVVLLAVRRRIWWLAAAAAALAFAVKLPGLVLVGYVLLARFRSAELHRVPGTLAVLAVSVAVVVSSSAAVPNGWGWLSTLDTPGKVEHVYTVPSVLARLGHGVLDITVGGADFGQVLSWARLACAAAGALLIGAALLRGSEPGRPARRAGVLVGAALLVLALAAPVIHAWYLAWGLAVLAAGVGVAGQRWLVGLSVALSFSALPDPLVRWHNGNLTLTLAVLAGALAAAAWWLRDDDRPPASRASGRPRSPSSTV</sequence>
<dbReference type="RefSeq" id="WP_131899470.1">
    <property type="nucleotide sequence ID" value="NZ_SMKZ01000046.1"/>
</dbReference>
<keyword evidence="2" id="KW-0328">Glycosyltransferase</keyword>
<reference evidence="9 10" key="1">
    <citation type="submission" date="2019-03" db="EMBL/GenBank/DDBJ databases">
        <title>Draft genome sequences of novel Actinobacteria.</title>
        <authorList>
            <person name="Sahin N."/>
            <person name="Ay H."/>
            <person name="Saygin H."/>
        </authorList>
    </citation>
    <scope>NUCLEOTIDE SEQUENCE [LARGE SCALE GENOMIC DNA]</scope>
    <source>
        <strain evidence="9 10">5K138</strain>
    </source>
</reference>
<evidence type="ECO:0000256" key="6">
    <source>
        <dbReference type="ARBA" id="ARBA00023136"/>
    </source>
</evidence>
<feature type="transmembrane region" description="Helical" evidence="8">
    <location>
        <begin position="213"/>
        <end position="246"/>
    </location>
</feature>
<dbReference type="OrthoDB" id="5242303at2"/>
<keyword evidence="10" id="KW-1185">Reference proteome</keyword>
<feature type="transmembrane region" description="Helical" evidence="8">
    <location>
        <begin position="389"/>
        <end position="411"/>
    </location>
</feature>